<keyword evidence="2" id="KW-1185">Reference proteome</keyword>
<dbReference type="Proteomes" id="UP001055879">
    <property type="component" value="Linkage Group LG18"/>
</dbReference>
<reference evidence="2" key="1">
    <citation type="journal article" date="2022" name="Mol. Ecol. Resour.">
        <title>The genomes of chicory, endive, great burdock and yacon provide insights into Asteraceae palaeo-polyploidization history and plant inulin production.</title>
        <authorList>
            <person name="Fan W."/>
            <person name="Wang S."/>
            <person name="Wang H."/>
            <person name="Wang A."/>
            <person name="Jiang F."/>
            <person name="Liu H."/>
            <person name="Zhao H."/>
            <person name="Xu D."/>
            <person name="Zhang Y."/>
        </authorList>
    </citation>
    <scope>NUCLEOTIDE SEQUENCE [LARGE SCALE GENOMIC DNA]</scope>
    <source>
        <strain evidence="2">cv. Niubang</strain>
    </source>
</reference>
<reference evidence="1 2" key="2">
    <citation type="journal article" date="2022" name="Mol. Ecol. Resour.">
        <title>The genomes of chicory, endive, great burdock and yacon provide insights into Asteraceae paleo-polyploidization history and plant inulin production.</title>
        <authorList>
            <person name="Fan W."/>
            <person name="Wang S."/>
            <person name="Wang H."/>
            <person name="Wang A."/>
            <person name="Jiang F."/>
            <person name="Liu H."/>
            <person name="Zhao H."/>
            <person name="Xu D."/>
            <person name="Zhang Y."/>
        </authorList>
    </citation>
    <scope>NUCLEOTIDE SEQUENCE [LARGE SCALE GENOMIC DNA]</scope>
    <source>
        <strain evidence="2">cv. Niubang</strain>
    </source>
</reference>
<gene>
    <name evidence="1" type="ORF">L6452_43963</name>
</gene>
<name>A0ACB8XDZ7_ARCLA</name>
<protein>
    <submittedName>
        <fullName evidence="1">Uncharacterized protein</fullName>
    </submittedName>
</protein>
<comment type="caution">
    <text evidence="1">The sequence shown here is derived from an EMBL/GenBank/DDBJ whole genome shotgun (WGS) entry which is preliminary data.</text>
</comment>
<evidence type="ECO:0000313" key="2">
    <source>
        <dbReference type="Proteomes" id="UP001055879"/>
    </source>
</evidence>
<dbReference type="EMBL" id="CM042064">
    <property type="protein sequence ID" value="KAI3665339.1"/>
    <property type="molecule type" value="Genomic_DNA"/>
</dbReference>
<evidence type="ECO:0000313" key="1">
    <source>
        <dbReference type="EMBL" id="KAI3665339.1"/>
    </source>
</evidence>
<accession>A0ACB8XDZ7</accession>
<organism evidence="1 2">
    <name type="scientific">Arctium lappa</name>
    <name type="common">Greater burdock</name>
    <name type="synonym">Lappa major</name>
    <dbReference type="NCBI Taxonomy" id="4217"/>
    <lineage>
        <taxon>Eukaryota</taxon>
        <taxon>Viridiplantae</taxon>
        <taxon>Streptophyta</taxon>
        <taxon>Embryophyta</taxon>
        <taxon>Tracheophyta</taxon>
        <taxon>Spermatophyta</taxon>
        <taxon>Magnoliopsida</taxon>
        <taxon>eudicotyledons</taxon>
        <taxon>Gunneridae</taxon>
        <taxon>Pentapetalae</taxon>
        <taxon>asterids</taxon>
        <taxon>campanulids</taxon>
        <taxon>Asterales</taxon>
        <taxon>Asteraceae</taxon>
        <taxon>Carduoideae</taxon>
        <taxon>Cardueae</taxon>
        <taxon>Arctiinae</taxon>
        <taxon>Arctium</taxon>
    </lineage>
</organism>
<proteinExistence type="predicted"/>
<sequence>MELLGFKCCQCRRIRIPFCPYMDPETRWKLESKKKPVFKKKKLKNSEPVSNRETINVQDDDSLSFSPMVDPVNDRNIEASGAGVDPYPGFVPKKLQVRRQIKLEKESDGCSENVEPPTLNNPNPGMESSSPIVEWNVSTNGFEDDIMFDYEDLNYEIMNLLN</sequence>